<dbReference type="InterPro" id="IPR049730">
    <property type="entry name" value="SNF2/RAD54-like_C"/>
</dbReference>
<dbReference type="Pfam" id="PF00271">
    <property type="entry name" value="Helicase_C"/>
    <property type="match status" value="1"/>
</dbReference>
<dbReference type="InterPro" id="IPR000637">
    <property type="entry name" value="HMGI/Y_DNA-bd_CS"/>
</dbReference>
<dbReference type="PROSITE" id="PS51192">
    <property type="entry name" value="HELICASE_ATP_BIND_1"/>
    <property type="match status" value="1"/>
</dbReference>
<feature type="compositionally biased region" description="Basic and acidic residues" evidence="11">
    <location>
        <begin position="15"/>
        <end position="32"/>
    </location>
</feature>
<dbReference type="OrthoDB" id="5857104at2759"/>
<dbReference type="Pfam" id="PF02178">
    <property type="entry name" value="AT_hook"/>
    <property type="match status" value="3"/>
</dbReference>
<protein>
    <submittedName>
        <fullName evidence="14">Related to proliferation associated SNF2-like protein</fullName>
    </submittedName>
</protein>
<dbReference type="PRINTS" id="PR00929">
    <property type="entry name" value="ATHOOK"/>
</dbReference>
<organism evidence="14 15">
    <name type="scientific">Ustilago trichophora</name>
    <dbReference type="NCBI Taxonomy" id="86804"/>
    <lineage>
        <taxon>Eukaryota</taxon>
        <taxon>Fungi</taxon>
        <taxon>Dikarya</taxon>
        <taxon>Basidiomycota</taxon>
        <taxon>Ustilaginomycotina</taxon>
        <taxon>Ustilaginomycetes</taxon>
        <taxon>Ustilaginales</taxon>
        <taxon>Ustilaginaceae</taxon>
        <taxon>Ustilago</taxon>
    </lineage>
</organism>
<dbReference type="GO" id="GO:0044027">
    <property type="term" value="P:negative regulation of gene expression via chromosomal CpG island methylation"/>
    <property type="evidence" value="ECO:0007669"/>
    <property type="project" value="TreeGrafter"/>
</dbReference>
<dbReference type="Proteomes" id="UP000324022">
    <property type="component" value="Unassembled WGS sequence"/>
</dbReference>
<feature type="region of interest" description="Disordered" evidence="11">
    <location>
        <begin position="546"/>
        <end position="712"/>
    </location>
</feature>
<keyword evidence="4" id="KW-0547">Nucleotide-binding</keyword>
<dbReference type="CDD" id="cd18793">
    <property type="entry name" value="SF2_C_SNF"/>
    <property type="match status" value="1"/>
</dbReference>
<keyword evidence="10" id="KW-0539">Nucleus</keyword>
<evidence type="ECO:0000259" key="12">
    <source>
        <dbReference type="PROSITE" id="PS51192"/>
    </source>
</evidence>
<dbReference type="PANTHER" id="PTHR47161">
    <property type="entry name" value="LYMPHOID-SPECIFIC HELICASE"/>
    <property type="match status" value="1"/>
</dbReference>
<dbReference type="GO" id="GO:0005524">
    <property type="term" value="F:ATP binding"/>
    <property type="evidence" value="ECO:0007669"/>
    <property type="project" value="UniProtKB-KW"/>
</dbReference>
<dbReference type="PROSITE" id="PS51194">
    <property type="entry name" value="HELICASE_CTER"/>
    <property type="match status" value="1"/>
</dbReference>
<dbReference type="PROSITE" id="PS00354">
    <property type="entry name" value="HMGI_Y"/>
    <property type="match status" value="2"/>
</dbReference>
<keyword evidence="9" id="KW-0238">DNA-binding</keyword>
<name>A0A5C3EHW2_9BASI</name>
<dbReference type="Gene3D" id="3.40.50.300">
    <property type="entry name" value="P-loop containing nucleotide triphosphate hydrolases"/>
    <property type="match status" value="1"/>
</dbReference>
<reference evidence="14 15" key="1">
    <citation type="submission" date="2018-03" db="EMBL/GenBank/DDBJ databases">
        <authorList>
            <person name="Guldener U."/>
        </authorList>
    </citation>
    <scope>NUCLEOTIDE SEQUENCE [LARGE SCALE GENOMIC DNA]</scope>
    <source>
        <strain evidence="14 15">NBRC100155</strain>
    </source>
</reference>
<feature type="compositionally biased region" description="Basic and acidic residues" evidence="11">
    <location>
        <begin position="113"/>
        <end position="135"/>
    </location>
</feature>
<feature type="domain" description="Helicase ATP-binding" evidence="12">
    <location>
        <begin position="262"/>
        <end position="433"/>
    </location>
</feature>
<comment type="similarity">
    <text evidence="2">Belongs to the SNF2/RAD54 helicase family.</text>
</comment>
<sequence>MTAQIKNDANGHANGNKDSHHDDDDSHDEELLRAAAQADNQDHPPSSSQSTSAAAAAPPPPPASPATDPTSMARSGSQKGRNAGQDVDPNVHEERFNKLKYLLQRSGVYSRIMGEKMEKERKARAEAAAKHEARRNAAKTAEAVPAESQPVAPARKTRSAANANDQPSAPATAERDTRRRDTRKRKADEPNSVTTYLDEGDLEAAKQQAEQANANKKSKTDASNNVDTKQNHNNETGRRNQPKLVTGAKMREYQLDGLEWLISLYENGLNGILADEMGLGKTLQTISFLAHLREKGVWGPFLVVAPLSTINNWVLEFERFTPDIPALMYHGDPEERRNLRDRHLRMPKDKESQKHFPIVVTSYELVIRDRKWLANYPWKFIVVDEGHRLKNLNCRLIRELKTYRSANRLILSGTPLHNNLAELWSLLNFILPDMFDDLATFETWFDFSDIHDEQGQSRILSKENSSQVITQLHEILKPFLLRRLKNDVETDLPPKKEYLLYAPLTELQKELYNSVVSGHIRRWLLERKTGLPWNVIQDILDDPDGINTASSSAPTTRIGSVDQSRDQSPHPWAVATKRKDVHVKLNTEKEPEEEPPQEETPQKRGRGRPRKSEAIKESPASSADPQQNEGEEPPQKRGRGRPRKSETVKESANGHQNEEDGTPQKRGRGRPRKSEPVKESRSSSADYYNQNDQEETASGTSTPRQLTSRRAKRGVDYQVDDLNDDKYFDRLEAELRRKPLQLTAAQAERQGKLYSIREAQKQIKNMHLENIVMQARKICNHPFLFDWPIDMDSGTLVVNKDLINASGKMLMLNRLLDELFHRGHKVLIFSQFTTMLDIIEEWANEFKGFRTCRIDGTTPQEERRAQMKSFNEDKDSDACNLFLLSTRAGGLGINLVAADTVIFYDSDWNPQMDLQAQDRVHRIGQTRPCLIFRLVSASTVEERILKRAGNKRKLEALVIQQGKFRLPAGYQSSLGGSKKKKEDELNDITNQLLALESEQVTLVKDENDQIISDHDLDLLLDRSPEAYARKMGWVSNNHADDPKKPGRKVMGRSAFEVTETKTDEANEEIAKLLAGN</sequence>
<dbReference type="GO" id="GO:0005634">
    <property type="term" value="C:nucleus"/>
    <property type="evidence" value="ECO:0007669"/>
    <property type="project" value="UniProtKB-SubCell"/>
</dbReference>
<dbReference type="FunFam" id="3.40.50.10810:FF:000015">
    <property type="entry name" value="lymphoid-specific helicase isoform X1"/>
    <property type="match status" value="1"/>
</dbReference>
<evidence type="ECO:0000313" key="15">
    <source>
        <dbReference type="Proteomes" id="UP000324022"/>
    </source>
</evidence>
<evidence type="ECO:0000256" key="5">
    <source>
        <dbReference type="ARBA" id="ARBA00022801"/>
    </source>
</evidence>
<keyword evidence="7" id="KW-0067">ATP-binding</keyword>
<comment type="subcellular location">
    <subcellularLocation>
        <location evidence="1">Nucleus</location>
    </subcellularLocation>
</comment>
<dbReference type="PRINTS" id="PR00930">
    <property type="entry name" value="HIGHMOBLTYIY"/>
</dbReference>
<evidence type="ECO:0000256" key="8">
    <source>
        <dbReference type="ARBA" id="ARBA00023054"/>
    </source>
</evidence>
<evidence type="ECO:0000256" key="2">
    <source>
        <dbReference type="ARBA" id="ARBA00007025"/>
    </source>
</evidence>
<keyword evidence="5" id="KW-0378">Hydrolase</keyword>
<dbReference type="InterPro" id="IPR017956">
    <property type="entry name" value="AT_hook_DNA-bd_motif"/>
</dbReference>
<dbReference type="SMART" id="SM00490">
    <property type="entry name" value="HELICc"/>
    <property type="match status" value="1"/>
</dbReference>
<keyword evidence="8" id="KW-0175">Coiled coil</keyword>
<dbReference type="InterPro" id="IPR014001">
    <property type="entry name" value="Helicase_ATP-bd"/>
</dbReference>
<proteinExistence type="inferred from homology"/>
<feature type="region of interest" description="Disordered" evidence="11">
    <location>
        <begin position="1"/>
        <end position="243"/>
    </location>
</feature>
<feature type="domain" description="Helicase C-terminal" evidence="13">
    <location>
        <begin position="811"/>
        <end position="965"/>
    </location>
</feature>
<dbReference type="InterPro" id="IPR038718">
    <property type="entry name" value="SNF2-like_sf"/>
</dbReference>
<feature type="compositionally biased region" description="Basic and acidic residues" evidence="11">
    <location>
        <begin position="672"/>
        <end position="681"/>
    </location>
</feature>
<feature type="compositionally biased region" description="Polar residues" evidence="11">
    <location>
        <begin position="547"/>
        <end position="562"/>
    </location>
</feature>
<evidence type="ECO:0000256" key="3">
    <source>
        <dbReference type="ARBA" id="ARBA00022737"/>
    </source>
</evidence>
<evidence type="ECO:0000256" key="1">
    <source>
        <dbReference type="ARBA" id="ARBA00004123"/>
    </source>
</evidence>
<dbReference type="GO" id="GO:0016787">
    <property type="term" value="F:hydrolase activity"/>
    <property type="evidence" value="ECO:0007669"/>
    <property type="project" value="UniProtKB-KW"/>
</dbReference>
<dbReference type="FunFam" id="3.40.50.300:FF:001315">
    <property type="entry name" value="SNF2 family helicase/ATPase PasG"/>
    <property type="match status" value="1"/>
</dbReference>
<evidence type="ECO:0000256" key="4">
    <source>
        <dbReference type="ARBA" id="ARBA00022741"/>
    </source>
</evidence>
<dbReference type="InterPro" id="IPR027417">
    <property type="entry name" value="P-loop_NTPase"/>
</dbReference>
<feature type="compositionally biased region" description="Polar residues" evidence="11">
    <location>
        <begin position="682"/>
        <end position="706"/>
    </location>
</feature>
<gene>
    <name evidence="14" type="ORF">UTRI_05122_B</name>
</gene>
<dbReference type="GO" id="GO:0031508">
    <property type="term" value="P:pericentric heterochromatin formation"/>
    <property type="evidence" value="ECO:0007669"/>
    <property type="project" value="TreeGrafter"/>
</dbReference>
<feature type="compositionally biased region" description="Polar residues" evidence="11">
    <location>
        <begin position="619"/>
        <end position="628"/>
    </location>
</feature>
<dbReference type="EMBL" id="OOIN01000025">
    <property type="protein sequence ID" value="SPO28809.1"/>
    <property type="molecule type" value="Genomic_DNA"/>
</dbReference>
<dbReference type="SUPFAM" id="SSF52540">
    <property type="entry name" value="P-loop containing nucleoside triphosphate hydrolases"/>
    <property type="match status" value="2"/>
</dbReference>
<dbReference type="PANTHER" id="PTHR47161:SF1">
    <property type="entry name" value="LYMPHOID-SPECIFIC HELICASE"/>
    <property type="match status" value="1"/>
</dbReference>
<evidence type="ECO:0000313" key="14">
    <source>
        <dbReference type="EMBL" id="SPO28809.1"/>
    </source>
</evidence>
<dbReference type="GO" id="GO:0005721">
    <property type="term" value="C:pericentric heterochromatin"/>
    <property type="evidence" value="ECO:0007669"/>
    <property type="project" value="TreeGrafter"/>
</dbReference>
<evidence type="ECO:0000256" key="10">
    <source>
        <dbReference type="ARBA" id="ARBA00023242"/>
    </source>
</evidence>
<feature type="compositionally biased region" description="Low complexity" evidence="11">
    <location>
        <begin position="205"/>
        <end position="215"/>
    </location>
</feature>
<evidence type="ECO:0000256" key="6">
    <source>
        <dbReference type="ARBA" id="ARBA00022806"/>
    </source>
</evidence>
<evidence type="ECO:0000259" key="13">
    <source>
        <dbReference type="PROSITE" id="PS51194"/>
    </source>
</evidence>
<keyword evidence="6" id="KW-0347">Helicase</keyword>
<accession>A0A5C3EHW2</accession>
<dbReference type="GO" id="GO:0003682">
    <property type="term" value="F:chromatin binding"/>
    <property type="evidence" value="ECO:0007669"/>
    <property type="project" value="TreeGrafter"/>
</dbReference>
<dbReference type="SMART" id="SM00384">
    <property type="entry name" value="AT_hook"/>
    <property type="match status" value="3"/>
</dbReference>
<dbReference type="InterPro" id="IPR000116">
    <property type="entry name" value="HMGA"/>
</dbReference>
<keyword evidence="3" id="KW-0677">Repeat</keyword>
<evidence type="ECO:0000256" key="7">
    <source>
        <dbReference type="ARBA" id="ARBA00022840"/>
    </source>
</evidence>
<dbReference type="InterPro" id="IPR000330">
    <property type="entry name" value="SNF2_N"/>
</dbReference>
<dbReference type="Gene3D" id="3.40.50.10810">
    <property type="entry name" value="Tandem AAA-ATPase domain"/>
    <property type="match status" value="1"/>
</dbReference>
<dbReference type="GO" id="GO:0006346">
    <property type="term" value="P:DNA methylation-dependent constitutive heterochromatin formation"/>
    <property type="evidence" value="ECO:0007669"/>
    <property type="project" value="TreeGrafter"/>
</dbReference>
<dbReference type="AlphaFoldDB" id="A0A5C3EHW2"/>
<evidence type="ECO:0000256" key="11">
    <source>
        <dbReference type="SAM" id="MobiDB-lite"/>
    </source>
</evidence>
<dbReference type="GO" id="GO:0003677">
    <property type="term" value="F:DNA binding"/>
    <property type="evidence" value="ECO:0007669"/>
    <property type="project" value="UniProtKB-KW"/>
</dbReference>
<dbReference type="SMART" id="SM00487">
    <property type="entry name" value="DEXDc"/>
    <property type="match status" value="1"/>
</dbReference>
<feature type="compositionally biased region" description="Basic and acidic residues" evidence="11">
    <location>
        <begin position="229"/>
        <end position="238"/>
    </location>
</feature>
<feature type="compositionally biased region" description="Low complexity" evidence="11">
    <location>
        <begin position="44"/>
        <end position="56"/>
    </location>
</feature>
<dbReference type="InterPro" id="IPR001650">
    <property type="entry name" value="Helicase_C-like"/>
</dbReference>
<keyword evidence="15" id="KW-1185">Reference proteome</keyword>
<evidence type="ECO:0000256" key="9">
    <source>
        <dbReference type="ARBA" id="ARBA00023125"/>
    </source>
</evidence>
<dbReference type="Pfam" id="PF00176">
    <property type="entry name" value="SNF2-rel_dom"/>
    <property type="match status" value="1"/>
</dbReference>
<feature type="compositionally biased region" description="Polar residues" evidence="11">
    <location>
        <begin position="159"/>
        <end position="169"/>
    </location>
</feature>
<dbReference type="GO" id="GO:0006355">
    <property type="term" value="P:regulation of DNA-templated transcription"/>
    <property type="evidence" value="ECO:0007669"/>
    <property type="project" value="InterPro"/>
</dbReference>
<dbReference type="GO" id="GO:0004386">
    <property type="term" value="F:helicase activity"/>
    <property type="evidence" value="ECO:0007669"/>
    <property type="project" value="UniProtKB-KW"/>
</dbReference>